<sequence>EALLKGHQLAEQNNLVPLEINTDSAEIIQILITGNLIYDPIICECRSLICRMDRVVVKHAYREQNRVADALAKKATKAIFLNRLSILAVPPIFANDVFWADILGIDSVRFFVGCNMKTILQNIAAVGVLQYQNN</sequence>
<dbReference type="AlphaFoldDB" id="A0A1J6JVT1"/>
<proteinExistence type="predicted"/>
<keyword evidence="3" id="KW-1185">Reference proteome</keyword>
<evidence type="ECO:0000313" key="2">
    <source>
        <dbReference type="EMBL" id="OIT21853.1"/>
    </source>
</evidence>
<dbReference type="Pfam" id="PF13456">
    <property type="entry name" value="RVT_3"/>
    <property type="match status" value="1"/>
</dbReference>
<dbReference type="InterPro" id="IPR053151">
    <property type="entry name" value="RNase_H-like"/>
</dbReference>
<dbReference type="PANTHER" id="PTHR47723:SF23">
    <property type="entry name" value="REVERSE TRANSCRIPTASE-LIKE PROTEIN"/>
    <property type="match status" value="1"/>
</dbReference>
<dbReference type="EMBL" id="MJEQ01004060">
    <property type="protein sequence ID" value="OIT21853.1"/>
    <property type="molecule type" value="Genomic_DNA"/>
</dbReference>
<feature type="domain" description="RNase H type-1" evidence="1">
    <location>
        <begin position="2"/>
        <end position="75"/>
    </location>
</feature>
<name>A0A1J6JVT1_NICAT</name>
<dbReference type="InterPro" id="IPR002156">
    <property type="entry name" value="RNaseH_domain"/>
</dbReference>
<dbReference type="SUPFAM" id="SSF53098">
    <property type="entry name" value="Ribonuclease H-like"/>
    <property type="match status" value="1"/>
</dbReference>
<dbReference type="Proteomes" id="UP000187609">
    <property type="component" value="Unassembled WGS sequence"/>
</dbReference>
<dbReference type="Gramene" id="OIT21853">
    <property type="protein sequence ID" value="OIT21853"/>
    <property type="gene ID" value="A4A49_56369"/>
</dbReference>
<dbReference type="GO" id="GO:0004523">
    <property type="term" value="F:RNA-DNA hybrid ribonuclease activity"/>
    <property type="evidence" value="ECO:0007669"/>
    <property type="project" value="InterPro"/>
</dbReference>
<comment type="caution">
    <text evidence="2">The sequence shown here is derived from an EMBL/GenBank/DDBJ whole genome shotgun (WGS) entry which is preliminary data.</text>
</comment>
<evidence type="ECO:0000259" key="1">
    <source>
        <dbReference type="Pfam" id="PF13456"/>
    </source>
</evidence>
<dbReference type="GO" id="GO:0003676">
    <property type="term" value="F:nucleic acid binding"/>
    <property type="evidence" value="ECO:0007669"/>
    <property type="project" value="InterPro"/>
</dbReference>
<dbReference type="SMR" id="A0A1J6JVT1"/>
<dbReference type="Gene3D" id="3.30.420.10">
    <property type="entry name" value="Ribonuclease H-like superfamily/Ribonuclease H"/>
    <property type="match status" value="1"/>
</dbReference>
<evidence type="ECO:0000313" key="3">
    <source>
        <dbReference type="Proteomes" id="UP000187609"/>
    </source>
</evidence>
<dbReference type="InterPro" id="IPR044730">
    <property type="entry name" value="RNase_H-like_dom_plant"/>
</dbReference>
<organism evidence="2 3">
    <name type="scientific">Nicotiana attenuata</name>
    <name type="common">Coyote tobacco</name>
    <dbReference type="NCBI Taxonomy" id="49451"/>
    <lineage>
        <taxon>Eukaryota</taxon>
        <taxon>Viridiplantae</taxon>
        <taxon>Streptophyta</taxon>
        <taxon>Embryophyta</taxon>
        <taxon>Tracheophyta</taxon>
        <taxon>Spermatophyta</taxon>
        <taxon>Magnoliopsida</taxon>
        <taxon>eudicotyledons</taxon>
        <taxon>Gunneridae</taxon>
        <taxon>Pentapetalae</taxon>
        <taxon>asterids</taxon>
        <taxon>lamiids</taxon>
        <taxon>Solanales</taxon>
        <taxon>Solanaceae</taxon>
        <taxon>Nicotianoideae</taxon>
        <taxon>Nicotianeae</taxon>
        <taxon>Nicotiana</taxon>
    </lineage>
</organism>
<reference evidence="2" key="1">
    <citation type="submission" date="2016-11" db="EMBL/GenBank/DDBJ databases">
        <title>The genome of Nicotiana attenuata.</title>
        <authorList>
            <person name="Xu S."/>
            <person name="Brockmoeller T."/>
            <person name="Gaquerel E."/>
            <person name="Navarro A."/>
            <person name="Kuhl H."/>
            <person name="Gase K."/>
            <person name="Ling Z."/>
            <person name="Zhou W."/>
            <person name="Kreitzer C."/>
            <person name="Stanke M."/>
            <person name="Tang H."/>
            <person name="Lyons E."/>
            <person name="Pandey P."/>
            <person name="Pandey S.P."/>
            <person name="Timmermann B."/>
            <person name="Baldwin I.T."/>
        </authorList>
    </citation>
    <scope>NUCLEOTIDE SEQUENCE [LARGE SCALE GENOMIC DNA]</scope>
    <source>
        <strain evidence="2">UT</strain>
    </source>
</reference>
<feature type="non-terminal residue" evidence="2">
    <location>
        <position position="134"/>
    </location>
</feature>
<feature type="non-terminal residue" evidence="2">
    <location>
        <position position="1"/>
    </location>
</feature>
<accession>A0A1J6JVT1</accession>
<dbReference type="InterPro" id="IPR036397">
    <property type="entry name" value="RNaseH_sf"/>
</dbReference>
<protein>
    <recommendedName>
        <fullName evidence="1">RNase H type-1 domain-containing protein</fullName>
    </recommendedName>
</protein>
<gene>
    <name evidence="2" type="ORF">A4A49_56369</name>
</gene>
<dbReference type="PANTHER" id="PTHR47723">
    <property type="entry name" value="OS05G0353850 PROTEIN"/>
    <property type="match status" value="1"/>
</dbReference>
<dbReference type="InterPro" id="IPR012337">
    <property type="entry name" value="RNaseH-like_sf"/>
</dbReference>
<dbReference type="CDD" id="cd06222">
    <property type="entry name" value="RNase_H_like"/>
    <property type="match status" value="1"/>
</dbReference>